<name>A0A7Y2Q0M1_9MICO</name>
<evidence type="ECO:0000256" key="1">
    <source>
        <dbReference type="SAM" id="Coils"/>
    </source>
</evidence>
<dbReference type="RefSeq" id="WP_167038932.1">
    <property type="nucleotide sequence ID" value="NZ_BAAANA010000001.1"/>
</dbReference>
<keyword evidence="3" id="KW-1185">Reference proteome</keyword>
<feature type="coiled-coil region" evidence="1">
    <location>
        <begin position="9"/>
        <end position="64"/>
    </location>
</feature>
<keyword evidence="1" id="KW-0175">Coiled coil</keyword>
<comment type="caution">
    <text evidence="2">The sequence shown here is derived from an EMBL/GenBank/DDBJ whole genome shotgun (WGS) entry which is preliminary data.</text>
</comment>
<dbReference type="EMBL" id="JABEMB010000005">
    <property type="protein sequence ID" value="NNH03417.1"/>
    <property type="molecule type" value="Genomic_DNA"/>
</dbReference>
<sequence length="102" mass="12026">MDARIHAIREEIARENADYESRLAGTQADFSYLRSEFDRIAPQLAALEQRFESLRHELSVAERDPDGILAQARREHERARLRLELVAHYEERLRRLEDENAP</sequence>
<protein>
    <submittedName>
        <fullName evidence="2">Uncharacterized protein</fullName>
    </submittedName>
</protein>
<accession>A0A7Y2Q0M1</accession>
<proteinExistence type="predicted"/>
<reference evidence="2 3" key="1">
    <citation type="submission" date="2020-05" db="EMBL/GenBank/DDBJ databases">
        <title>MicrobeNet Type strains.</title>
        <authorList>
            <person name="Nicholson A.C."/>
        </authorList>
    </citation>
    <scope>NUCLEOTIDE SEQUENCE [LARGE SCALE GENOMIC DNA]</scope>
    <source>
        <strain evidence="2 3">JCM 14282</strain>
    </source>
</reference>
<evidence type="ECO:0000313" key="3">
    <source>
        <dbReference type="Proteomes" id="UP000543598"/>
    </source>
</evidence>
<dbReference type="AlphaFoldDB" id="A0A7Y2Q0M1"/>
<evidence type="ECO:0000313" key="2">
    <source>
        <dbReference type="EMBL" id="NNH03417.1"/>
    </source>
</evidence>
<organism evidence="2 3">
    <name type="scientific">Microbacterium ulmi</name>
    <dbReference type="NCBI Taxonomy" id="179095"/>
    <lineage>
        <taxon>Bacteria</taxon>
        <taxon>Bacillati</taxon>
        <taxon>Actinomycetota</taxon>
        <taxon>Actinomycetes</taxon>
        <taxon>Micrococcales</taxon>
        <taxon>Microbacteriaceae</taxon>
        <taxon>Microbacterium</taxon>
    </lineage>
</organism>
<gene>
    <name evidence="2" type="ORF">HLA99_06080</name>
</gene>
<dbReference type="Proteomes" id="UP000543598">
    <property type="component" value="Unassembled WGS sequence"/>
</dbReference>